<dbReference type="PROSITE" id="PS50850">
    <property type="entry name" value="MFS"/>
    <property type="match status" value="1"/>
</dbReference>
<evidence type="ECO:0000313" key="9">
    <source>
        <dbReference type="EMBL" id="SHJ87771.1"/>
    </source>
</evidence>
<accession>A0A1M6MWB9</accession>
<dbReference type="AlphaFoldDB" id="A0A1M6MWB9"/>
<dbReference type="InterPro" id="IPR036259">
    <property type="entry name" value="MFS_trans_sf"/>
</dbReference>
<feature type="domain" description="Major facilitator superfamily (MFS) profile" evidence="8">
    <location>
        <begin position="11"/>
        <end position="390"/>
    </location>
</feature>
<reference evidence="9 10" key="1">
    <citation type="submission" date="2016-11" db="EMBL/GenBank/DDBJ databases">
        <authorList>
            <person name="Jaros S."/>
            <person name="Januszkiewicz K."/>
            <person name="Wedrychowicz H."/>
        </authorList>
    </citation>
    <scope>NUCLEOTIDE SEQUENCE [LARGE SCALE GENOMIC DNA]</scope>
    <source>
        <strain evidence="9 10">DSM 15212</strain>
    </source>
</reference>
<feature type="transmembrane region" description="Helical" evidence="7">
    <location>
        <begin position="165"/>
        <end position="186"/>
    </location>
</feature>
<dbReference type="GO" id="GO:0005886">
    <property type="term" value="C:plasma membrane"/>
    <property type="evidence" value="ECO:0007669"/>
    <property type="project" value="UniProtKB-SubCell"/>
</dbReference>
<feature type="transmembrane region" description="Helical" evidence="7">
    <location>
        <begin position="301"/>
        <end position="325"/>
    </location>
</feature>
<dbReference type="STRING" id="1121301.SAMN02745912_01447"/>
<dbReference type="PANTHER" id="PTHR23513">
    <property type="entry name" value="INTEGRAL MEMBRANE EFFLUX PROTEIN-RELATED"/>
    <property type="match status" value="1"/>
</dbReference>
<dbReference type="Pfam" id="PF07690">
    <property type="entry name" value="MFS_1"/>
    <property type="match status" value="1"/>
</dbReference>
<feature type="transmembrane region" description="Helical" evidence="7">
    <location>
        <begin position="49"/>
        <end position="69"/>
    </location>
</feature>
<dbReference type="InterPro" id="IPR020846">
    <property type="entry name" value="MFS_dom"/>
</dbReference>
<evidence type="ECO:0000256" key="1">
    <source>
        <dbReference type="ARBA" id="ARBA00004651"/>
    </source>
</evidence>
<proteinExistence type="predicted"/>
<feature type="transmembrane region" description="Helical" evidence="7">
    <location>
        <begin position="99"/>
        <end position="116"/>
    </location>
</feature>
<evidence type="ECO:0000256" key="6">
    <source>
        <dbReference type="ARBA" id="ARBA00023136"/>
    </source>
</evidence>
<keyword evidence="3" id="KW-1003">Cell membrane</keyword>
<keyword evidence="2" id="KW-0813">Transport</keyword>
<dbReference type="Gene3D" id="1.20.1250.20">
    <property type="entry name" value="MFS general substrate transporter like domains"/>
    <property type="match status" value="1"/>
</dbReference>
<feature type="transmembrane region" description="Helical" evidence="7">
    <location>
        <begin position="365"/>
        <end position="386"/>
    </location>
</feature>
<dbReference type="InterPro" id="IPR022324">
    <property type="entry name" value="Bacilysin_exporter_BacE_put"/>
</dbReference>
<evidence type="ECO:0000259" key="8">
    <source>
        <dbReference type="PROSITE" id="PS50850"/>
    </source>
</evidence>
<evidence type="ECO:0000256" key="7">
    <source>
        <dbReference type="SAM" id="Phobius"/>
    </source>
</evidence>
<organism evidence="9 10">
    <name type="scientific">Paramaledivibacter caminithermalis (strain DSM 15212 / CIP 107654 / DViRD3)</name>
    <name type="common">Clostridium caminithermale</name>
    <dbReference type="NCBI Taxonomy" id="1121301"/>
    <lineage>
        <taxon>Bacteria</taxon>
        <taxon>Bacillati</taxon>
        <taxon>Bacillota</taxon>
        <taxon>Clostridia</taxon>
        <taxon>Peptostreptococcales</taxon>
        <taxon>Caminicellaceae</taxon>
        <taxon>Paramaledivibacter</taxon>
    </lineage>
</organism>
<dbReference type="EMBL" id="FRAG01000013">
    <property type="protein sequence ID" value="SHJ87771.1"/>
    <property type="molecule type" value="Genomic_DNA"/>
</dbReference>
<evidence type="ECO:0000256" key="5">
    <source>
        <dbReference type="ARBA" id="ARBA00022989"/>
    </source>
</evidence>
<evidence type="ECO:0000313" key="10">
    <source>
        <dbReference type="Proteomes" id="UP000184465"/>
    </source>
</evidence>
<comment type="subcellular location">
    <subcellularLocation>
        <location evidence="1">Cell membrane</location>
        <topology evidence="1">Multi-pass membrane protein</topology>
    </subcellularLocation>
</comment>
<evidence type="ECO:0000256" key="4">
    <source>
        <dbReference type="ARBA" id="ARBA00022692"/>
    </source>
</evidence>
<feature type="transmembrane region" description="Helical" evidence="7">
    <location>
        <begin position="12"/>
        <end position="37"/>
    </location>
</feature>
<keyword evidence="6 7" id="KW-0472">Membrane</keyword>
<evidence type="ECO:0000256" key="3">
    <source>
        <dbReference type="ARBA" id="ARBA00022475"/>
    </source>
</evidence>
<gene>
    <name evidence="9" type="ORF">SAMN02745912_01447</name>
</gene>
<feature type="transmembrane region" description="Helical" evidence="7">
    <location>
        <begin position="249"/>
        <end position="267"/>
    </location>
</feature>
<keyword evidence="10" id="KW-1185">Reference proteome</keyword>
<dbReference type="PANTHER" id="PTHR23513:SF6">
    <property type="entry name" value="MAJOR FACILITATOR SUPERFAMILY ASSOCIATED DOMAIN-CONTAINING PROTEIN"/>
    <property type="match status" value="1"/>
</dbReference>
<dbReference type="PRINTS" id="PR01988">
    <property type="entry name" value="EXPORTERBACE"/>
</dbReference>
<dbReference type="SUPFAM" id="SSF103473">
    <property type="entry name" value="MFS general substrate transporter"/>
    <property type="match status" value="1"/>
</dbReference>
<feature type="transmembrane region" description="Helical" evidence="7">
    <location>
        <begin position="76"/>
        <end position="93"/>
    </location>
</feature>
<feature type="transmembrane region" description="Helical" evidence="7">
    <location>
        <begin position="137"/>
        <end position="159"/>
    </location>
</feature>
<sequence length="400" mass="45216">MNRYRIFKNSNFIKMWLAYSISALGSSISFYAIMIYLYQQTGKALDIGIYTMTSILASIISGPFVGLIVDKYNRKRLMVFSNLISGILILLLVVNKYIFVVYIVIFFMTISNKVYISARMSSLPNIVKEEELVKANGLISGTSFTIRIIGPGLAGIITSLVGSRIIFVFDSVSYFIGAIIIMMIVFSNETDKEGSLKKNLLTGIKYMFTHKVLKFYVVLGIFFRLFFSMLSPLMLIYVIKYLEKGNAEYGILMMMVGIGGIIGSYIARIIENKYDVNTIFGNGLIALGFIMVLFLNVKKFYLATIVYLIYNITLFSTIINIHTNVQKITPDNMRGQVFGNIGTIFGPFHLISMSLGTFLADIFNVRTVLLTSAICYTFLSFIIIRVQRYNLLKEEKENIA</sequence>
<dbReference type="RefSeq" id="WP_073148419.1">
    <property type="nucleotide sequence ID" value="NZ_FRAG01000013.1"/>
</dbReference>
<dbReference type="OrthoDB" id="9763297at2"/>
<dbReference type="Proteomes" id="UP000184465">
    <property type="component" value="Unassembled WGS sequence"/>
</dbReference>
<dbReference type="CDD" id="cd06173">
    <property type="entry name" value="MFS_MefA_like"/>
    <property type="match status" value="1"/>
</dbReference>
<feature type="transmembrane region" description="Helical" evidence="7">
    <location>
        <begin position="279"/>
        <end position="295"/>
    </location>
</feature>
<feature type="transmembrane region" description="Helical" evidence="7">
    <location>
        <begin position="215"/>
        <end position="237"/>
    </location>
</feature>
<evidence type="ECO:0000256" key="2">
    <source>
        <dbReference type="ARBA" id="ARBA00022448"/>
    </source>
</evidence>
<keyword evidence="5 7" id="KW-1133">Transmembrane helix</keyword>
<feature type="transmembrane region" description="Helical" evidence="7">
    <location>
        <begin position="337"/>
        <end position="359"/>
    </location>
</feature>
<keyword evidence="4 7" id="KW-0812">Transmembrane</keyword>
<protein>
    <submittedName>
        <fullName evidence="9">Major Facilitator Superfamily protein</fullName>
    </submittedName>
</protein>
<dbReference type="GO" id="GO:0022857">
    <property type="term" value="F:transmembrane transporter activity"/>
    <property type="evidence" value="ECO:0007669"/>
    <property type="project" value="InterPro"/>
</dbReference>
<name>A0A1M6MWB9_PARC5</name>
<dbReference type="InterPro" id="IPR011701">
    <property type="entry name" value="MFS"/>
</dbReference>